<dbReference type="GO" id="GO:0005829">
    <property type="term" value="C:cytosol"/>
    <property type="evidence" value="ECO:0007669"/>
    <property type="project" value="TreeGrafter"/>
</dbReference>
<keyword evidence="6" id="KW-0862">Zinc</keyword>
<keyword evidence="5" id="KW-0833">Ubl conjugation pathway</keyword>
<evidence type="ECO:0000256" key="2">
    <source>
        <dbReference type="ARBA" id="ARBA00016279"/>
    </source>
</evidence>
<evidence type="ECO:0000313" key="10">
    <source>
        <dbReference type="Proteomes" id="UP000792457"/>
    </source>
</evidence>
<keyword evidence="3" id="KW-0479">Metal-binding</keyword>
<dbReference type="OrthoDB" id="206053at2759"/>
<dbReference type="EMBL" id="KZ308463">
    <property type="protein sequence ID" value="KAG8230084.1"/>
    <property type="molecule type" value="Genomic_DNA"/>
</dbReference>
<evidence type="ECO:0000256" key="6">
    <source>
        <dbReference type="ARBA" id="ARBA00022833"/>
    </source>
</evidence>
<dbReference type="Pfam" id="PF00899">
    <property type="entry name" value="ThiF"/>
    <property type="match status" value="1"/>
</dbReference>
<dbReference type="GO" id="GO:0071566">
    <property type="term" value="F:UFM1 activating enzyme activity"/>
    <property type="evidence" value="ECO:0007669"/>
    <property type="project" value="TreeGrafter"/>
</dbReference>
<evidence type="ECO:0000259" key="8">
    <source>
        <dbReference type="Pfam" id="PF00899"/>
    </source>
</evidence>
<reference evidence="9" key="1">
    <citation type="submission" date="2013-04" db="EMBL/GenBank/DDBJ databases">
        <authorList>
            <person name="Qu J."/>
            <person name="Murali S.C."/>
            <person name="Bandaranaike D."/>
            <person name="Bellair M."/>
            <person name="Blankenburg K."/>
            <person name="Chao H."/>
            <person name="Dinh H."/>
            <person name="Doddapaneni H."/>
            <person name="Downs B."/>
            <person name="Dugan-Rocha S."/>
            <person name="Elkadiri S."/>
            <person name="Gnanaolivu R.D."/>
            <person name="Hernandez B."/>
            <person name="Javaid M."/>
            <person name="Jayaseelan J.C."/>
            <person name="Lee S."/>
            <person name="Li M."/>
            <person name="Ming W."/>
            <person name="Munidasa M."/>
            <person name="Muniz J."/>
            <person name="Nguyen L."/>
            <person name="Ongeri F."/>
            <person name="Osuji N."/>
            <person name="Pu L.-L."/>
            <person name="Puazo M."/>
            <person name="Qu C."/>
            <person name="Quiroz J."/>
            <person name="Raj R."/>
            <person name="Weissenberger G."/>
            <person name="Xin Y."/>
            <person name="Zou X."/>
            <person name="Han Y."/>
            <person name="Richards S."/>
            <person name="Worley K."/>
            <person name="Muzny D."/>
            <person name="Gibbs R."/>
        </authorList>
    </citation>
    <scope>NUCLEOTIDE SEQUENCE</scope>
    <source>
        <strain evidence="9">Sampled in the wild</strain>
    </source>
</reference>
<reference evidence="9" key="2">
    <citation type="submission" date="2017-10" db="EMBL/GenBank/DDBJ databases">
        <title>Ladona fulva Genome sequencing and assembly.</title>
        <authorList>
            <person name="Murali S."/>
            <person name="Richards S."/>
            <person name="Bandaranaike D."/>
            <person name="Bellair M."/>
            <person name="Blankenburg K."/>
            <person name="Chao H."/>
            <person name="Dinh H."/>
            <person name="Doddapaneni H."/>
            <person name="Dugan-Rocha S."/>
            <person name="Elkadiri S."/>
            <person name="Gnanaolivu R."/>
            <person name="Hernandez B."/>
            <person name="Skinner E."/>
            <person name="Javaid M."/>
            <person name="Lee S."/>
            <person name="Li M."/>
            <person name="Ming W."/>
            <person name="Munidasa M."/>
            <person name="Muniz J."/>
            <person name="Nguyen L."/>
            <person name="Hughes D."/>
            <person name="Osuji N."/>
            <person name="Pu L.-L."/>
            <person name="Puazo M."/>
            <person name="Qu C."/>
            <person name="Quiroz J."/>
            <person name="Raj R."/>
            <person name="Weissenberger G."/>
            <person name="Xin Y."/>
            <person name="Zou X."/>
            <person name="Han Y."/>
            <person name="Worley K."/>
            <person name="Muzny D."/>
            <person name="Gibbs R."/>
        </authorList>
    </citation>
    <scope>NUCLEOTIDE SEQUENCE</scope>
    <source>
        <strain evidence="9">Sampled in the wild</strain>
    </source>
</reference>
<accession>A0A8K0K9K5</accession>
<dbReference type="Gene3D" id="3.40.50.720">
    <property type="entry name" value="NAD(P)-binding Rossmann-like Domain"/>
    <property type="match status" value="1"/>
</dbReference>
<dbReference type="InterPro" id="IPR035985">
    <property type="entry name" value="Ubiquitin-activating_enz"/>
</dbReference>
<organism evidence="9 10">
    <name type="scientific">Ladona fulva</name>
    <name type="common">Scarce chaser dragonfly</name>
    <name type="synonym">Libellula fulva</name>
    <dbReference type="NCBI Taxonomy" id="123851"/>
    <lineage>
        <taxon>Eukaryota</taxon>
        <taxon>Metazoa</taxon>
        <taxon>Ecdysozoa</taxon>
        <taxon>Arthropoda</taxon>
        <taxon>Hexapoda</taxon>
        <taxon>Insecta</taxon>
        <taxon>Pterygota</taxon>
        <taxon>Palaeoptera</taxon>
        <taxon>Odonata</taxon>
        <taxon>Epiprocta</taxon>
        <taxon>Anisoptera</taxon>
        <taxon>Libelluloidea</taxon>
        <taxon>Libellulidae</taxon>
        <taxon>Ladona</taxon>
    </lineage>
</organism>
<sequence length="282" mass="31326">MHSPQHSVSKIPASFFSTWEFISDNNLVILEVDNGQCKGGLEGKPVDLLLSCVDNFEARLTVNVACNELGHNWFESGVSENAVSGHVQFIKPGETACFACAPPLVVASGIDEKTLKRDGVCAASLPTTMGIVAGLLVQNALKRRFKRRHILRCFGETSHYLGYSALLDYFPKMSMKPNPACTDINCQKKQVEYADSEKMRREKEGEKTVKEDLEEKIVHEDNEWAEFLFSWEGRGDSPPRSGVASKNLRRARQYVNTCKIVNAYSVAIWRGLCNSVSATLAC</sequence>
<dbReference type="InterPro" id="IPR045886">
    <property type="entry name" value="ThiF/MoeB/HesA"/>
</dbReference>
<name>A0A8K0K9K5_LADFU</name>
<dbReference type="Proteomes" id="UP000792457">
    <property type="component" value="Unassembled WGS sequence"/>
</dbReference>
<evidence type="ECO:0000256" key="4">
    <source>
        <dbReference type="ARBA" id="ARBA00022741"/>
    </source>
</evidence>
<dbReference type="InterPro" id="IPR000594">
    <property type="entry name" value="ThiF_NAD_FAD-bd"/>
</dbReference>
<dbReference type="GO" id="GO:0005524">
    <property type="term" value="F:ATP binding"/>
    <property type="evidence" value="ECO:0007669"/>
    <property type="project" value="UniProtKB-KW"/>
</dbReference>
<dbReference type="PANTHER" id="PTHR10953">
    <property type="entry name" value="UBIQUITIN-ACTIVATING ENZYME E1"/>
    <property type="match status" value="1"/>
</dbReference>
<dbReference type="AlphaFoldDB" id="A0A8K0K9K5"/>
<keyword evidence="7" id="KW-0067">ATP-binding</keyword>
<evidence type="ECO:0000256" key="7">
    <source>
        <dbReference type="ARBA" id="ARBA00022840"/>
    </source>
</evidence>
<evidence type="ECO:0000256" key="5">
    <source>
        <dbReference type="ARBA" id="ARBA00022786"/>
    </source>
</evidence>
<evidence type="ECO:0000313" key="9">
    <source>
        <dbReference type="EMBL" id="KAG8230084.1"/>
    </source>
</evidence>
<feature type="domain" description="THIF-type NAD/FAD binding fold" evidence="8">
    <location>
        <begin position="44"/>
        <end position="181"/>
    </location>
</feature>
<evidence type="ECO:0000256" key="3">
    <source>
        <dbReference type="ARBA" id="ARBA00022723"/>
    </source>
</evidence>
<dbReference type="SUPFAM" id="SSF69572">
    <property type="entry name" value="Activating enzymes of the ubiquitin-like proteins"/>
    <property type="match status" value="1"/>
</dbReference>
<comment type="similarity">
    <text evidence="1">Belongs to the ubiquitin-activating E1 family. UBA5 subfamily.</text>
</comment>
<dbReference type="PANTHER" id="PTHR10953:SF9">
    <property type="entry name" value="UBIQUITIN-LIKE MODIFIER-ACTIVATING ENZYME 5"/>
    <property type="match status" value="1"/>
</dbReference>
<protein>
    <recommendedName>
        <fullName evidence="2">Ubiquitin-like modifier-activating enzyme 5</fullName>
    </recommendedName>
</protein>
<proteinExistence type="inferred from homology"/>
<dbReference type="GO" id="GO:0046872">
    <property type="term" value="F:metal ion binding"/>
    <property type="evidence" value="ECO:0007669"/>
    <property type="project" value="UniProtKB-KW"/>
</dbReference>
<gene>
    <name evidence="9" type="ORF">J437_LFUL009203</name>
</gene>
<evidence type="ECO:0000256" key="1">
    <source>
        <dbReference type="ARBA" id="ARBA00005339"/>
    </source>
</evidence>
<dbReference type="GO" id="GO:0071569">
    <property type="term" value="P:protein ufmylation"/>
    <property type="evidence" value="ECO:0007669"/>
    <property type="project" value="TreeGrafter"/>
</dbReference>
<keyword evidence="4" id="KW-0547">Nucleotide-binding</keyword>
<keyword evidence="10" id="KW-1185">Reference proteome</keyword>
<comment type="caution">
    <text evidence="9">The sequence shown here is derived from an EMBL/GenBank/DDBJ whole genome shotgun (WGS) entry which is preliminary data.</text>
</comment>